<accession>A0A6C0CU49</accession>
<dbReference type="AlphaFoldDB" id="A0A6C0CU49"/>
<keyword evidence="1" id="KW-1133">Transmembrane helix</keyword>
<evidence type="ECO:0008006" key="3">
    <source>
        <dbReference type="Google" id="ProtNLM"/>
    </source>
</evidence>
<reference evidence="2" key="1">
    <citation type="journal article" date="2020" name="Nature">
        <title>Giant virus diversity and host interactions through global metagenomics.</title>
        <authorList>
            <person name="Schulz F."/>
            <person name="Roux S."/>
            <person name="Paez-Espino D."/>
            <person name="Jungbluth S."/>
            <person name="Walsh D.A."/>
            <person name="Denef V.J."/>
            <person name="McMahon K.D."/>
            <person name="Konstantinidis K.T."/>
            <person name="Eloe-Fadrosh E.A."/>
            <person name="Kyrpides N.C."/>
            <person name="Woyke T."/>
        </authorList>
    </citation>
    <scope>NUCLEOTIDE SEQUENCE</scope>
    <source>
        <strain evidence="2">GVMAG-M-3300022752-39</strain>
    </source>
</reference>
<organism evidence="2">
    <name type="scientific">viral metagenome</name>
    <dbReference type="NCBI Taxonomy" id="1070528"/>
    <lineage>
        <taxon>unclassified sequences</taxon>
        <taxon>metagenomes</taxon>
        <taxon>organismal metagenomes</taxon>
    </lineage>
</organism>
<feature type="transmembrane region" description="Helical" evidence="1">
    <location>
        <begin position="6"/>
        <end position="27"/>
    </location>
</feature>
<name>A0A6C0CU49_9ZZZZ</name>
<evidence type="ECO:0000313" key="2">
    <source>
        <dbReference type="EMBL" id="QHT08038.1"/>
    </source>
</evidence>
<evidence type="ECO:0000256" key="1">
    <source>
        <dbReference type="SAM" id="Phobius"/>
    </source>
</evidence>
<protein>
    <recommendedName>
        <fullName evidence="3">CPW-WPC domain-containing protein</fullName>
    </recommendedName>
</protein>
<sequence length="123" mass="13164">MGGFQLMIIILLIILLIIILLIVGLSLSNTKKNKTWPPIVGDCPDYWLDASGDGSKCVNVKDLGTCNGSVAAGQHLNMDFTVSPYNGVDALCNKYKWANTCGVTWDGITNLSTDPCLPVSTST</sequence>
<dbReference type="EMBL" id="MN739489">
    <property type="protein sequence ID" value="QHT08038.1"/>
    <property type="molecule type" value="Genomic_DNA"/>
</dbReference>
<proteinExistence type="predicted"/>
<keyword evidence="1" id="KW-0472">Membrane</keyword>
<keyword evidence="1" id="KW-0812">Transmembrane</keyword>